<sequence length="611" mass="67810">MQNFYRARLMDHTCPYGLSLVLIVISGFSATSPCLPVEIGQHIQLDCPCQSQRSNMNWETMSVSGKKITVNACDKVSTLTLHRLSKLHVTNNQSHSSLSLSHVTTEDMNRKIQCTKNGRTLNDPPICSLQVFHKPEAPFCFTEITGRSSARFTCKTPKVFPGLECNLVYKSTHQRTAEVEVKPEIVRYNLTAINSTHPTYLKGVCFAEILDIDPGEYQLFGVLRPNVAFVYNSSVPARPTPVFVIYNTSDAPTITSTSGTTGSPSLGYVTIQKQGVIPTSLCHDSAHNFTVYCEASEFGSLLMLKILLNYKNKGQYVHVELKSADNASTISASFLADVWHQDTYITCFGETPFGTVSNQTELGVQWLPKLSIEARLVPNNETIIDGIHADGSAIFVFTCGVNEDANFNILYFHVKCVAELDLDIVLEKEYVDSNLKLILNLNKVNGLVRCSCSGIHRKGCYVQGNHFKIEISKHESIVSNNVLNFDPLLIVGVTVTLTVLILVIITCKCRHRLQTCFASSSSFESHIYEDIEDPLCSPGCFEYFTKRCSSRSHKSCAVGRGRIPGVHVLQTVTPLLHLNPSPIQPQAEFGHTVNRSNKTKRVSPYENVLNI</sequence>
<accession>A0AAV2HSN2</accession>
<feature type="transmembrane region" description="Helical" evidence="1">
    <location>
        <begin position="488"/>
        <end position="507"/>
    </location>
</feature>
<evidence type="ECO:0000313" key="2">
    <source>
        <dbReference type="EMBL" id="CAL1535131.1"/>
    </source>
</evidence>
<dbReference type="EMBL" id="CAXITT010000192">
    <property type="protein sequence ID" value="CAL1535131.1"/>
    <property type="molecule type" value="Genomic_DNA"/>
</dbReference>
<keyword evidence="1" id="KW-0812">Transmembrane</keyword>
<name>A0AAV2HSN2_LYMST</name>
<evidence type="ECO:0000256" key="1">
    <source>
        <dbReference type="SAM" id="Phobius"/>
    </source>
</evidence>
<protein>
    <recommendedName>
        <fullName evidence="4">Ig-like domain-containing protein</fullName>
    </recommendedName>
</protein>
<keyword evidence="1" id="KW-0472">Membrane</keyword>
<gene>
    <name evidence="2" type="ORF">GSLYS_00009091001</name>
</gene>
<evidence type="ECO:0008006" key="4">
    <source>
        <dbReference type="Google" id="ProtNLM"/>
    </source>
</evidence>
<organism evidence="2 3">
    <name type="scientific">Lymnaea stagnalis</name>
    <name type="common">Great pond snail</name>
    <name type="synonym">Helix stagnalis</name>
    <dbReference type="NCBI Taxonomy" id="6523"/>
    <lineage>
        <taxon>Eukaryota</taxon>
        <taxon>Metazoa</taxon>
        <taxon>Spiralia</taxon>
        <taxon>Lophotrochozoa</taxon>
        <taxon>Mollusca</taxon>
        <taxon>Gastropoda</taxon>
        <taxon>Heterobranchia</taxon>
        <taxon>Euthyneura</taxon>
        <taxon>Panpulmonata</taxon>
        <taxon>Hygrophila</taxon>
        <taxon>Lymnaeoidea</taxon>
        <taxon>Lymnaeidae</taxon>
        <taxon>Lymnaea</taxon>
    </lineage>
</organism>
<reference evidence="2 3" key="1">
    <citation type="submission" date="2024-04" db="EMBL/GenBank/DDBJ databases">
        <authorList>
            <consortium name="Genoscope - CEA"/>
            <person name="William W."/>
        </authorList>
    </citation>
    <scope>NUCLEOTIDE SEQUENCE [LARGE SCALE GENOMIC DNA]</scope>
</reference>
<keyword evidence="3" id="KW-1185">Reference proteome</keyword>
<keyword evidence="1" id="KW-1133">Transmembrane helix</keyword>
<evidence type="ECO:0000313" key="3">
    <source>
        <dbReference type="Proteomes" id="UP001497497"/>
    </source>
</evidence>
<comment type="caution">
    <text evidence="2">The sequence shown here is derived from an EMBL/GenBank/DDBJ whole genome shotgun (WGS) entry which is preliminary data.</text>
</comment>
<dbReference type="Proteomes" id="UP001497497">
    <property type="component" value="Unassembled WGS sequence"/>
</dbReference>
<dbReference type="AlphaFoldDB" id="A0AAV2HSN2"/>
<proteinExistence type="predicted"/>